<keyword evidence="1" id="KW-0472">Membrane</keyword>
<gene>
    <name evidence="2" type="ORF">ELD05_11040</name>
</gene>
<keyword evidence="1" id="KW-0812">Transmembrane</keyword>
<dbReference type="AlphaFoldDB" id="A0A3T0D7L8"/>
<keyword evidence="1" id="KW-1133">Transmembrane helix</keyword>
<dbReference type="KEGG" id="ccha:ELD05_11040"/>
<protein>
    <submittedName>
        <fullName evidence="2">Uncharacterized protein</fullName>
    </submittedName>
</protein>
<dbReference type="EMBL" id="CP034791">
    <property type="protein sequence ID" value="AZT91125.1"/>
    <property type="molecule type" value="Genomic_DNA"/>
</dbReference>
<dbReference type="RefSeq" id="WP_127352467.1">
    <property type="nucleotide sequence ID" value="NZ_CP034791.1"/>
</dbReference>
<feature type="transmembrane region" description="Helical" evidence="1">
    <location>
        <begin position="80"/>
        <end position="104"/>
    </location>
</feature>
<accession>A0A3T0D7L8</accession>
<dbReference type="Proteomes" id="UP000282930">
    <property type="component" value="Chromosome"/>
</dbReference>
<feature type="transmembrane region" description="Helical" evidence="1">
    <location>
        <begin position="116"/>
        <end position="139"/>
    </location>
</feature>
<evidence type="ECO:0000256" key="1">
    <source>
        <dbReference type="SAM" id="Phobius"/>
    </source>
</evidence>
<sequence>MIQYIVLYPLYFLKVFFLVSLILSLFGISYSSKKILVVGFIQGLWDTIVFNNGINLMLGLILMTVCLILLYIIYLRLLPLYGIILGLISQSLCLALKFGGYSIISTIAYNLYLTPSVLACDIATLVIEITIMSILLAVIKSKKYFICDICKLFPITFEKGNEAGYEEK</sequence>
<feature type="transmembrane region" description="Helical" evidence="1">
    <location>
        <begin position="52"/>
        <end position="73"/>
    </location>
</feature>
<evidence type="ECO:0000313" key="3">
    <source>
        <dbReference type="Proteomes" id="UP000282930"/>
    </source>
</evidence>
<feature type="transmembrane region" description="Helical" evidence="1">
    <location>
        <begin position="12"/>
        <end position="32"/>
    </location>
</feature>
<keyword evidence="3" id="KW-1185">Reference proteome</keyword>
<evidence type="ECO:0000313" key="2">
    <source>
        <dbReference type="EMBL" id="AZT91125.1"/>
    </source>
</evidence>
<reference evidence="2 3" key="1">
    <citation type="submission" date="2018-12" db="EMBL/GenBank/DDBJ databases">
        <title>Genome sequence from the cellulolytic species, Caldicellulosiruptor changbaiensis.</title>
        <authorList>
            <person name="Blumer-Schuette S.E."/>
            <person name="Mendoza C."/>
        </authorList>
    </citation>
    <scope>NUCLEOTIDE SEQUENCE [LARGE SCALE GENOMIC DNA]</scope>
    <source>
        <strain evidence="2 3">CBS-Z</strain>
    </source>
</reference>
<proteinExistence type="predicted"/>
<organism evidence="2 3">
    <name type="scientific">Caldicellulosiruptor changbaiensis</name>
    <dbReference type="NCBI Taxonomy" id="1222016"/>
    <lineage>
        <taxon>Bacteria</taxon>
        <taxon>Bacillati</taxon>
        <taxon>Bacillota</taxon>
        <taxon>Bacillota incertae sedis</taxon>
        <taxon>Caldicellulosiruptorales</taxon>
        <taxon>Caldicellulosiruptoraceae</taxon>
        <taxon>Caldicellulosiruptor</taxon>
    </lineage>
</organism>
<name>A0A3T0D7L8_9FIRM</name>